<reference evidence="1 2" key="1">
    <citation type="journal article" date="2020" name="Microb. Ecol.">
        <title>Ecogenomics of the Marine Benthic Filamentous Cyanobacterium Adonisia.</title>
        <authorList>
            <person name="Walter J.M."/>
            <person name="Coutinho F.H."/>
            <person name="Leomil L."/>
            <person name="Hargreaves P.I."/>
            <person name="Campeao M.E."/>
            <person name="Vieira V.V."/>
            <person name="Silva B.S."/>
            <person name="Fistarol G.O."/>
            <person name="Salomon P.S."/>
            <person name="Sawabe T."/>
            <person name="Mino S."/>
            <person name="Hosokawa M."/>
            <person name="Miyashita H."/>
            <person name="Maruyama F."/>
            <person name="van Verk M.C."/>
            <person name="Dutilh B.E."/>
            <person name="Thompson C.C."/>
            <person name="Thompson F.L."/>
        </authorList>
    </citation>
    <scope>NUCLEOTIDE SEQUENCE [LARGE SCALE GENOMIC DNA]</scope>
    <source>
        <strain evidence="1 2">CCMR0081</strain>
    </source>
</reference>
<evidence type="ECO:0000313" key="1">
    <source>
        <dbReference type="EMBL" id="NEZ60010.1"/>
    </source>
</evidence>
<evidence type="ECO:0000313" key="2">
    <source>
        <dbReference type="Proteomes" id="UP000481033"/>
    </source>
</evidence>
<sequence>MVSPATLSNFDSQRLLIALALFEQTYGKARSDLECQAILAALIIVMDITGQKSGQELGISIYKLHHDYRQNYRQIDWLERLDKYSDANGDAVLAAAVHQVKARLDDAAKTLIFLIRTYLQRISSKLSALDFVNLTKAAIAILNNAQPEPKLSLPEKKRLLYIALQTFGTQLSQPIPPLGTKIPTQITALVTQLVQHQKIMLTDGVKAFCANFIAQLPNNQPHPPSVRFIRTALSNSNVKISKALDTQENLYALASILFFEKQLQIPSPKAPKSEQEIIHQINQAIAQFRANYQSLAQISQPQWDNELSVSSQLFTANNFETADQDLTWFPQNHIANISKDETNS</sequence>
<dbReference type="AlphaFoldDB" id="A0A6M0RVW9"/>
<comment type="caution">
    <text evidence="1">The sequence shown here is derived from an EMBL/GenBank/DDBJ whole genome shotgun (WGS) entry which is preliminary data.</text>
</comment>
<protein>
    <submittedName>
        <fullName evidence="1">Uncharacterized protein</fullName>
    </submittedName>
</protein>
<keyword evidence="2" id="KW-1185">Reference proteome</keyword>
<name>A0A6M0RVW9_9CYAN</name>
<gene>
    <name evidence="1" type="ORF">DXZ20_31075</name>
</gene>
<dbReference type="Proteomes" id="UP000481033">
    <property type="component" value="Unassembled WGS sequence"/>
</dbReference>
<dbReference type="RefSeq" id="WP_163702742.1">
    <property type="nucleotide sequence ID" value="NZ_QXHD01000004.1"/>
</dbReference>
<organism evidence="1 2">
    <name type="scientific">Adonisia turfae CCMR0081</name>
    <dbReference type="NCBI Taxonomy" id="2292702"/>
    <lineage>
        <taxon>Bacteria</taxon>
        <taxon>Bacillati</taxon>
        <taxon>Cyanobacteriota</taxon>
        <taxon>Adonisia</taxon>
        <taxon>Adonisia turfae</taxon>
    </lineage>
</organism>
<proteinExistence type="predicted"/>
<dbReference type="EMBL" id="QXHD01000004">
    <property type="protein sequence ID" value="NEZ60010.1"/>
    <property type="molecule type" value="Genomic_DNA"/>
</dbReference>
<accession>A0A6M0RVW9</accession>